<evidence type="ECO:0000313" key="10">
    <source>
        <dbReference type="RefSeq" id="XP_030512847.1"/>
    </source>
</evidence>
<keyword evidence="2" id="KW-0929">Antimicrobial</keyword>
<dbReference type="Pfam" id="PF00304">
    <property type="entry name" value="Gamma-thionin"/>
    <property type="match status" value="1"/>
</dbReference>
<keyword evidence="6" id="KW-1015">Disulfide bond</keyword>
<accession>A0A8B8MRU5</accession>
<keyword evidence="3" id="KW-0295">Fungicide</keyword>
<dbReference type="PANTHER" id="PTHR33147:SF129">
    <property type="entry name" value="DEFENSIN-LIKE PROTEIN 2-RELATED"/>
    <property type="match status" value="1"/>
</dbReference>
<sequence>MDLSKRLIPAAFIVMLLLVATETEPMAVEARTCESQSQRFKGACVRGSNCAAVCQTEGFHGGHCRGLRRRCFCTKNC</sequence>
<evidence type="ECO:0000256" key="6">
    <source>
        <dbReference type="ARBA" id="ARBA00023157"/>
    </source>
</evidence>
<evidence type="ECO:0000256" key="2">
    <source>
        <dbReference type="ARBA" id="ARBA00022529"/>
    </source>
</evidence>
<feature type="signal peptide" evidence="7">
    <location>
        <begin position="1"/>
        <end position="23"/>
    </location>
</feature>
<dbReference type="InterPro" id="IPR036574">
    <property type="entry name" value="Scorpion_toxin-like_sf"/>
</dbReference>
<dbReference type="InterPro" id="IPR008176">
    <property type="entry name" value="Defensin_plant"/>
</dbReference>
<evidence type="ECO:0000313" key="9">
    <source>
        <dbReference type="Proteomes" id="UP000827889"/>
    </source>
</evidence>
<reference evidence="10" key="1">
    <citation type="submission" date="2025-08" db="UniProtKB">
        <authorList>
            <consortium name="RefSeq"/>
        </authorList>
    </citation>
    <scope>IDENTIFICATION</scope>
    <source>
        <tissue evidence="10">Leaf</tissue>
    </source>
</reference>
<dbReference type="GO" id="GO:0050832">
    <property type="term" value="P:defense response to fungus"/>
    <property type="evidence" value="ECO:0007669"/>
    <property type="project" value="UniProtKB-KW"/>
</dbReference>
<organism evidence="9 10">
    <name type="scientific">Rhodamnia argentea</name>
    <dbReference type="NCBI Taxonomy" id="178133"/>
    <lineage>
        <taxon>Eukaryota</taxon>
        <taxon>Viridiplantae</taxon>
        <taxon>Streptophyta</taxon>
        <taxon>Embryophyta</taxon>
        <taxon>Tracheophyta</taxon>
        <taxon>Spermatophyta</taxon>
        <taxon>Magnoliopsida</taxon>
        <taxon>eudicotyledons</taxon>
        <taxon>Gunneridae</taxon>
        <taxon>Pentapetalae</taxon>
        <taxon>rosids</taxon>
        <taxon>malvids</taxon>
        <taxon>Myrtales</taxon>
        <taxon>Myrtaceae</taxon>
        <taxon>Myrtoideae</taxon>
        <taxon>Myrteae</taxon>
        <taxon>Australasian group</taxon>
        <taxon>Rhodamnia</taxon>
    </lineage>
</organism>
<dbReference type="KEGG" id="rarg:115726895"/>
<dbReference type="OrthoDB" id="683455at2759"/>
<dbReference type="GeneID" id="115726895"/>
<dbReference type="GO" id="GO:0031640">
    <property type="term" value="P:killing of cells of another organism"/>
    <property type="evidence" value="ECO:0007669"/>
    <property type="project" value="UniProtKB-KW"/>
</dbReference>
<dbReference type="Proteomes" id="UP000827889">
    <property type="component" value="Chromosome 6"/>
</dbReference>
<evidence type="ECO:0000256" key="1">
    <source>
        <dbReference type="ARBA" id="ARBA00006722"/>
    </source>
</evidence>
<dbReference type="SMART" id="SM00505">
    <property type="entry name" value="Knot1"/>
    <property type="match status" value="1"/>
</dbReference>
<gene>
    <name evidence="10" type="primary">LOC115726895</name>
</gene>
<evidence type="ECO:0000256" key="4">
    <source>
        <dbReference type="ARBA" id="ARBA00022729"/>
    </source>
</evidence>
<keyword evidence="9" id="KW-1185">Reference proteome</keyword>
<dbReference type="InterPro" id="IPR003614">
    <property type="entry name" value="Knottins"/>
</dbReference>
<feature type="domain" description="Knottins-like" evidence="8">
    <location>
        <begin position="32"/>
        <end position="77"/>
    </location>
</feature>
<evidence type="ECO:0000256" key="5">
    <source>
        <dbReference type="ARBA" id="ARBA00022821"/>
    </source>
</evidence>
<evidence type="ECO:0000256" key="3">
    <source>
        <dbReference type="ARBA" id="ARBA00022577"/>
    </source>
</evidence>
<dbReference type="GO" id="GO:0009505">
    <property type="term" value="C:plant-type cell wall"/>
    <property type="evidence" value="ECO:0007669"/>
    <property type="project" value="TreeGrafter"/>
</dbReference>
<dbReference type="PRINTS" id="PR00288">
    <property type="entry name" value="PUROTHIONIN"/>
</dbReference>
<proteinExistence type="inferred from homology"/>
<protein>
    <submittedName>
        <fullName evidence="10">Defensin Ec-AMP-D2-like</fullName>
    </submittedName>
</protein>
<dbReference type="RefSeq" id="XP_030512847.1">
    <property type="nucleotide sequence ID" value="XM_030656987.2"/>
</dbReference>
<evidence type="ECO:0000259" key="8">
    <source>
        <dbReference type="SMART" id="SM00505"/>
    </source>
</evidence>
<dbReference type="AlphaFoldDB" id="A0A8B8MRU5"/>
<dbReference type="PANTHER" id="PTHR33147">
    <property type="entry name" value="DEFENSIN-LIKE PROTEIN 1"/>
    <property type="match status" value="1"/>
</dbReference>
<dbReference type="PROSITE" id="PS00940">
    <property type="entry name" value="GAMMA_THIONIN"/>
    <property type="match status" value="1"/>
</dbReference>
<comment type="similarity">
    <text evidence="1">Belongs to the DEFL family.</text>
</comment>
<evidence type="ECO:0000256" key="7">
    <source>
        <dbReference type="SAM" id="SignalP"/>
    </source>
</evidence>
<name>A0A8B8MRU5_9MYRT</name>
<feature type="chain" id="PRO_5034939870" evidence="7">
    <location>
        <begin position="24"/>
        <end position="77"/>
    </location>
</feature>
<keyword evidence="5" id="KW-0611">Plant defense</keyword>
<dbReference type="Gene3D" id="3.30.30.10">
    <property type="entry name" value="Knottin, scorpion toxin-like"/>
    <property type="match status" value="1"/>
</dbReference>
<keyword evidence="4 7" id="KW-0732">Signal</keyword>
<dbReference type="CDD" id="cd00107">
    <property type="entry name" value="Knot1"/>
    <property type="match status" value="1"/>
</dbReference>
<dbReference type="GO" id="GO:0005739">
    <property type="term" value="C:mitochondrion"/>
    <property type="evidence" value="ECO:0007669"/>
    <property type="project" value="TreeGrafter"/>
</dbReference>
<dbReference type="SUPFAM" id="SSF57095">
    <property type="entry name" value="Scorpion toxin-like"/>
    <property type="match status" value="1"/>
</dbReference>